<dbReference type="InterPro" id="IPR015943">
    <property type="entry name" value="WD40/YVTN_repeat-like_dom_sf"/>
</dbReference>
<dbReference type="SMART" id="SM00320">
    <property type="entry name" value="WD40"/>
    <property type="match status" value="8"/>
</dbReference>
<evidence type="ECO:0000313" key="11">
    <source>
        <dbReference type="EMBL" id="ERE82895.1"/>
    </source>
</evidence>
<feature type="compositionally biased region" description="Acidic residues" evidence="9">
    <location>
        <begin position="765"/>
        <end position="786"/>
    </location>
</feature>
<keyword evidence="3" id="KW-0698">rRNA processing</keyword>
<dbReference type="GO" id="GO:2000234">
    <property type="term" value="P:positive regulation of rRNA processing"/>
    <property type="evidence" value="ECO:0007669"/>
    <property type="project" value="TreeGrafter"/>
</dbReference>
<dbReference type="PROSITE" id="PS50082">
    <property type="entry name" value="WD_REPEATS_2"/>
    <property type="match status" value="1"/>
</dbReference>
<evidence type="ECO:0000256" key="2">
    <source>
        <dbReference type="ARBA" id="ARBA00022517"/>
    </source>
</evidence>
<reference evidence="13" key="3">
    <citation type="journal article" date="2018" name="Biotechnol. Bioeng.">
        <title>A reference genome of the Chinese hamster based on a hybrid assembly strategy.</title>
        <authorList>
            <person name="Rupp O."/>
            <person name="MacDonald M.L."/>
            <person name="Li S."/>
            <person name="Dhiman H."/>
            <person name="Polson S."/>
            <person name="Griep S."/>
            <person name="Heffner K."/>
            <person name="Hernandez I."/>
            <person name="Brinkrolf K."/>
            <person name="Jadhav V."/>
            <person name="Samoudi M."/>
            <person name="Hao H."/>
            <person name="Kingham B."/>
            <person name="Goesmann A."/>
            <person name="Betenbaugh M.J."/>
            <person name="Lewis N.E."/>
            <person name="Borth N."/>
            <person name="Lee K.H."/>
        </authorList>
    </citation>
    <scope>NUCLEOTIDE SEQUENCE [LARGE SCALE GENOMIC DNA]</scope>
    <source>
        <strain evidence="13">17A/GY</strain>
    </source>
</reference>
<dbReference type="Gene3D" id="2.130.10.10">
    <property type="entry name" value="YVTN repeat-like/Quinoprotein amine dehydrogenase"/>
    <property type="match status" value="3"/>
</dbReference>
<dbReference type="OrthoDB" id="4096at2759"/>
<reference evidence="11" key="2">
    <citation type="submission" date="2013-03" db="EMBL/GenBank/DDBJ databases">
        <title>Chinese hamster genome sequenced from sorted chromosomes.</title>
        <authorList>
            <person name="Brinkrolf K."/>
            <person name="Rupp O."/>
            <person name="Laux H."/>
            <person name="Kollin F."/>
            <person name="Ernst W."/>
            <person name="Linke B."/>
            <person name="Kofler R."/>
            <person name="Romand S."/>
            <person name="Hesse F."/>
            <person name="Budach W.E."/>
            <person name="Galosy S."/>
            <person name="Muller D."/>
            <person name="Noll T."/>
            <person name="Wienberg J."/>
            <person name="Jostock T."/>
            <person name="Leonard M."/>
            <person name="Grillari J."/>
            <person name="Tauch A."/>
            <person name="Goesmann A."/>
            <person name="Helk B."/>
            <person name="Mott J.E."/>
            <person name="Puehler A."/>
            <person name="Borth N."/>
        </authorList>
    </citation>
    <scope>NUCLEOTIDE SEQUENCE</scope>
    <source>
        <strain evidence="11">17A/GY</strain>
    </source>
</reference>
<keyword evidence="4 8" id="KW-0853">WD repeat</keyword>
<dbReference type="CTD" id="84128"/>
<dbReference type="PANTHER" id="PTHR44215:SF1">
    <property type="entry name" value="WD REPEAT-CONTAINING PROTEIN 75"/>
    <property type="match status" value="1"/>
</dbReference>
<dbReference type="InterPro" id="IPR057644">
    <property type="entry name" value="Beta-prop_WDR75_2nd"/>
</dbReference>
<dbReference type="PANTHER" id="PTHR44215">
    <property type="entry name" value="WD REPEAT-CONTAINING PROTEIN 75"/>
    <property type="match status" value="1"/>
</dbReference>
<comment type="subcellular location">
    <subcellularLocation>
        <location evidence="1">Nucleus</location>
        <location evidence="1">Nucleolus</location>
    </subcellularLocation>
</comment>
<protein>
    <submittedName>
        <fullName evidence="11 14">WD repeat-containing protein 75</fullName>
    </submittedName>
</protein>
<proteinExistence type="predicted"/>
<organism evidence="11 12">
    <name type="scientific">Cricetulus griseus</name>
    <name type="common">Chinese hamster</name>
    <name type="synonym">Cricetulus barabensis griseus</name>
    <dbReference type="NCBI Taxonomy" id="10029"/>
    <lineage>
        <taxon>Eukaryota</taxon>
        <taxon>Metazoa</taxon>
        <taxon>Chordata</taxon>
        <taxon>Craniata</taxon>
        <taxon>Vertebrata</taxon>
        <taxon>Euteleostomi</taxon>
        <taxon>Mammalia</taxon>
        <taxon>Eutheria</taxon>
        <taxon>Euarchontoglires</taxon>
        <taxon>Glires</taxon>
        <taxon>Rodentia</taxon>
        <taxon>Myomorpha</taxon>
        <taxon>Muroidea</taxon>
        <taxon>Cricetidae</taxon>
        <taxon>Cricetinae</taxon>
        <taxon>Cricetulus</taxon>
    </lineage>
</organism>
<sequence>MVEESVRVVRCGGSRLNFRRALFSADSKYIFCVSGDFVKVYSSATEECVHVLHGHENVVSGILLNPNNHLQLFSCSFDGTIKLWDYLDGILIKTFIIGPKLHALFIPTRAEDSIFLTISKEEPDIFQLVSVKLPKSSSQDVEARELSFVLDYVNRSPKCIAFGHEGEYIAAVRDFYLSVYFLKKKKTCNFTLPSTKNKKNAKNRFTCVACHPKEDCIASGHMDGKIRLWRNFHDDKKYTYTCLHWHHDMVMDLAFTVTGTSLLSGGRECVLVEWREGSEKNKEFLPRLGSTIEHISVSPAGDLFCTSHSDNKITVIHRNLNASAVIQGLVKDRSISTGLMVDPRTKALVLNGKPGHLQFYSLQGDKQLYNLDIIQQEYINDDGLIQIELVKAAFGCSGTWLATVEQRQENETELELQMKLWTYSKKTQGFALNTKIAMPHDDHITALCFNNAENYEKPILVTASRDGHFKVWVLADDSDIYKKAIGWTCDFVGSYHKYQATNCCFSEDGSLLAVSFEEIVTIWDSETWELKCTFCQRAGKIRHLCFGRLTCSKYLLGTTDNGILCCWNLLSCSMQWSAKLNVSVLEPDPYSDHVAAVSQSAEGSDLFVFKPSEPRPLYIQKNVSREEVQWGVFVPRDVPGSFTSEAYQWLNRSQFYFLTKSQSLLTFSTKSPEEKLTPTSKQLLAEESLPTTPFSLILGKHRQQQDSRLNETSENELIQLPLTENIPAINELLHTPAHVLPSASFLCSLFINSLLLSKETKSTEEIPDDVDMEEKEESDSSDEEKDFTEKAQETNTTDLGEDVIHQLSKSEEKELRKFRKVDYSWLAAL</sequence>
<reference evidence="13" key="4">
    <citation type="journal article" date="2020" name="Biotechnol. Bioeng.">
        <title>Chromosome-scale scaffolds for the Chinese hamster reference genome assembly to facilitate the study of the CHO epigenome.</title>
        <authorList>
            <person name="Hilliard W."/>
            <person name="MacDonald M."/>
            <person name="Lee K.H."/>
        </authorList>
    </citation>
    <scope>NUCLEOTIDE SEQUENCE [LARGE SCALE GENOMIC DNA]</scope>
    <source>
        <strain evidence="13">17A/GY</strain>
    </source>
</reference>
<evidence type="ECO:0000256" key="6">
    <source>
        <dbReference type="ARBA" id="ARBA00023163"/>
    </source>
</evidence>
<dbReference type="GO" id="GO:0045943">
    <property type="term" value="P:positive regulation of transcription by RNA polymerase I"/>
    <property type="evidence" value="ECO:0007669"/>
    <property type="project" value="InterPro"/>
</dbReference>
<evidence type="ECO:0000256" key="1">
    <source>
        <dbReference type="ARBA" id="ARBA00004604"/>
    </source>
</evidence>
<evidence type="ECO:0000256" key="4">
    <source>
        <dbReference type="ARBA" id="ARBA00022574"/>
    </source>
</evidence>
<dbReference type="Proteomes" id="UP001108280">
    <property type="component" value="Chromosome 2"/>
</dbReference>
<reference evidence="14" key="5">
    <citation type="submission" date="2025-04" db="UniProtKB">
        <authorList>
            <consortium name="RefSeq"/>
        </authorList>
    </citation>
    <scope>IDENTIFICATION</scope>
    <source>
        <strain evidence="14">17A/GY</strain>
        <tissue evidence="14">Liver</tissue>
    </source>
</reference>
<reference evidence="12" key="1">
    <citation type="journal article" date="2013" name="Nat. Biotechnol.">
        <title>Chinese hamster genome sequenced from sorted chromosomes.</title>
        <authorList>
            <person name="Brinkrolf K."/>
            <person name="Rupp O."/>
            <person name="Laux H."/>
            <person name="Kollin F."/>
            <person name="Ernst W."/>
            <person name="Linke B."/>
            <person name="Kofler R."/>
            <person name="Romand S."/>
            <person name="Hesse F."/>
            <person name="Budach W.E."/>
            <person name="Galosy S."/>
            <person name="Muller D."/>
            <person name="Noll T."/>
            <person name="Wienberg J."/>
            <person name="Jostock T."/>
            <person name="Leonard M."/>
            <person name="Grillari J."/>
            <person name="Tauch A."/>
            <person name="Goesmann A."/>
            <person name="Helk B."/>
            <person name="Mott J.E."/>
            <person name="Puhler A."/>
            <person name="Borth N."/>
        </authorList>
    </citation>
    <scope>NUCLEOTIDE SEQUENCE [LARGE SCALE GENOMIC DNA]</scope>
    <source>
        <strain evidence="12">17A/GY</strain>
    </source>
</reference>
<dbReference type="GO" id="GO:0006364">
    <property type="term" value="P:rRNA processing"/>
    <property type="evidence" value="ECO:0007669"/>
    <property type="project" value="UniProtKB-KW"/>
</dbReference>
<dbReference type="GO" id="GO:0003723">
    <property type="term" value="F:RNA binding"/>
    <property type="evidence" value="ECO:0007669"/>
    <property type="project" value="InterPro"/>
</dbReference>
<evidence type="ECO:0000256" key="7">
    <source>
        <dbReference type="ARBA" id="ARBA00023242"/>
    </source>
</evidence>
<evidence type="ECO:0000313" key="13">
    <source>
        <dbReference type="Proteomes" id="UP001108280"/>
    </source>
</evidence>
<dbReference type="GO" id="GO:0032040">
    <property type="term" value="C:small-subunit processome"/>
    <property type="evidence" value="ECO:0007669"/>
    <property type="project" value="InterPro"/>
</dbReference>
<evidence type="ECO:0000256" key="9">
    <source>
        <dbReference type="SAM" id="MobiDB-lite"/>
    </source>
</evidence>
<evidence type="ECO:0000313" key="14">
    <source>
        <dbReference type="RefSeq" id="XP_027252621.1"/>
    </source>
</evidence>
<dbReference type="PROSITE" id="PS50294">
    <property type="entry name" value="WD_REPEATS_REGION"/>
    <property type="match status" value="1"/>
</dbReference>
<keyword evidence="13" id="KW-1185">Reference proteome</keyword>
<dbReference type="Proteomes" id="UP000030759">
    <property type="component" value="Unassembled WGS sequence"/>
</dbReference>
<keyword evidence="7" id="KW-0539">Nucleus</keyword>
<feature type="domain" description="WD repeat-containing protein 75 second beta-propeller" evidence="10">
    <location>
        <begin position="339"/>
        <end position="662"/>
    </location>
</feature>
<accession>A0A061IC72</accession>
<dbReference type="RefSeq" id="XP_027252621.1">
    <property type="nucleotide sequence ID" value="XM_027396820.2"/>
</dbReference>
<dbReference type="FunFam" id="2.130.10.10:FF:000618">
    <property type="entry name" value="WD repeat-containing protein 75"/>
    <property type="match status" value="1"/>
</dbReference>
<gene>
    <name evidence="14" type="primary">Wdr75</name>
    <name evidence="11" type="ORF">H671_2g7111</name>
</gene>
<evidence type="ECO:0000259" key="10">
    <source>
        <dbReference type="Pfam" id="PF23769"/>
    </source>
</evidence>
<dbReference type="AlphaFoldDB" id="A0A061IC72"/>
<evidence type="ECO:0000256" key="8">
    <source>
        <dbReference type="PROSITE-ProRule" id="PRU00221"/>
    </source>
</evidence>
<dbReference type="KEGG" id="cge:100759292"/>
<dbReference type="InterPro" id="IPR001680">
    <property type="entry name" value="WD40_rpt"/>
</dbReference>
<dbReference type="Pfam" id="PF23769">
    <property type="entry name" value="Beta-prop_WDR75_2nd"/>
    <property type="match status" value="1"/>
</dbReference>
<dbReference type="EMBL" id="KE669249">
    <property type="protein sequence ID" value="ERE82895.1"/>
    <property type="molecule type" value="Genomic_DNA"/>
</dbReference>
<feature type="region of interest" description="Disordered" evidence="9">
    <location>
        <begin position="761"/>
        <end position="802"/>
    </location>
</feature>
<dbReference type="SUPFAM" id="SSF50978">
    <property type="entry name" value="WD40 repeat-like"/>
    <property type="match status" value="1"/>
</dbReference>
<dbReference type="InterPro" id="IPR036322">
    <property type="entry name" value="WD40_repeat_dom_sf"/>
</dbReference>
<feature type="repeat" description="WD" evidence="8">
    <location>
        <begin position="52"/>
        <end position="94"/>
    </location>
</feature>
<dbReference type="Pfam" id="PF23869">
    <property type="entry name" value="Beta-prop_WDR75_1st"/>
    <property type="match status" value="1"/>
</dbReference>
<keyword evidence="6" id="KW-0804">Transcription</keyword>
<evidence type="ECO:0000256" key="5">
    <source>
        <dbReference type="ARBA" id="ARBA00022737"/>
    </source>
</evidence>
<dbReference type="InterPro" id="IPR053826">
    <property type="entry name" value="WDR75"/>
</dbReference>
<evidence type="ECO:0000256" key="3">
    <source>
        <dbReference type="ARBA" id="ARBA00022552"/>
    </source>
</evidence>
<keyword evidence="5" id="KW-0677">Repeat</keyword>
<name>A0A061IC72_CRIGR</name>
<keyword evidence="2" id="KW-0690">Ribosome biogenesis</keyword>
<evidence type="ECO:0000313" key="12">
    <source>
        <dbReference type="Proteomes" id="UP000030759"/>
    </source>
</evidence>
<dbReference type="GeneID" id="100759292"/>